<dbReference type="RefSeq" id="WP_269032812.1">
    <property type="nucleotide sequence ID" value="NZ_CP114040.1"/>
</dbReference>
<evidence type="ECO:0000313" key="4">
    <source>
        <dbReference type="Proteomes" id="UP001164459"/>
    </source>
</evidence>
<dbReference type="Proteomes" id="UP001164459">
    <property type="component" value="Chromosome"/>
</dbReference>
<dbReference type="Pfam" id="PF03795">
    <property type="entry name" value="YCII"/>
    <property type="match status" value="1"/>
</dbReference>
<dbReference type="PANTHER" id="PTHR35174">
    <property type="entry name" value="BLL7171 PROTEIN-RELATED"/>
    <property type="match status" value="1"/>
</dbReference>
<evidence type="ECO:0000313" key="3">
    <source>
        <dbReference type="EMBL" id="WAS90485.1"/>
    </source>
</evidence>
<dbReference type="InterPro" id="IPR005545">
    <property type="entry name" value="YCII"/>
</dbReference>
<name>A0ABY7GUA9_9BACT</name>
<protein>
    <submittedName>
        <fullName evidence="3">YciI family protein</fullName>
    </submittedName>
</protein>
<evidence type="ECO:0000259" key="2">
    <source>
        <dbReference type="Pfam" id="PF03795"/>
    </source>
</evidence>
<sequence length="121" mass="13078">MMMVKADQSYEQGAPPSPELVEEMGKFIAETTRAGVLLDTAGLAPTAMGTKIHAANGKLTVTDGPFTEAKEIIGGFAIVQTRSKEEAIELGRRFMQLHTRVLGDSYTGECEIRQMFGPDDA</sequence>
<dbReference type="SUPFAM" id="SSF54909">
    <property type="entry name" value="Dimeric alpha+beta barrel"/>
    <property type="match status" value="1"/>
</dbReference>
<dbReference type="EMBL" id="CP114040">
    <property type="protein sequence ID" value="WAS90485.1"/>
    <property type="molecule type" value="Genomic_DNA"/>
</dbReference>
<keyword evidence="4" id="KW-1185">Reference proteome</keyword>
<organism evidence="3 4">
    <name type="scientific">Nannocystis punicea</name>
    <dbReference type="NCBI Taxonomy" id="2995304"/>
    <lineage>
        <taxon>Bacteria</taxon>
        <taxon>Pseudomonadati</taxon>
        <taxon>Myxococcota</taxon>
        <taxon>Polyangia</taxon>
        <taxon>Nannocystales</taxon>
        <taxon>Nannocystaceae</taxon>
        <taxon>Nannocystis</taxon>
    </lineage>
</organism>
<proteinExistence type="inferred from homology"/>
<accession>A0ABY7GUA9</accession>
<gene>
    <name evidence="3" type="ORF">O0S08_30220</name>
</gene>
<dbReference type="PANTHER" id="PTHR35174:SF1">
    <property type="entry name" value="BLL0086 PROTEIN"/>
    <property type="match status" value="1"/>
</dbReference>
<comment type="similarity">
    <text evidence="1">Belongs to the YciI family.</text>
</comment>
<reference evidence="3" key="1">
    <citation type="submission" date="2022-11" db="EMBL/GenBank/DDBJ databases">
        <title>Minimal conservation of predation-associated metabolite biosynthetic gene clusters underscores biosynthetic potential of Myxococcota including descriptions for ten novel species: Archangium lansinium sp. nov., Myxococcus landrumus sp. nov., Nannocystis bai.</title>
        <authorList>
            <person name="Ahearne A."/>
            <person name="Stevens C."/>
            <person name="Dowd S."/>
        </authorList>
    </citation>
    <scope>NUCLEOTIDE SEQUENCE</scope>
    <source>
        <strain evidence="3">Fl3</strain>
    </source>
</reference>
<dbReference type="InterPro" id="IPR011008">
    <property type="entry name" value="Dimeric_a/b-barrel"/>
</dbReference>
<dbReference type="Gene3D" id="3.30.70.1060">
    <property type="entry name" value="Dimeric alpha+beta barrel"/>
    <property type="match status" value="1"/>
</dbReference>
<evidence type="ECO:0000256" key="1">
    <source>
        <dbReference type="ARBA" id="ARBA00007689"/>
    </source>
</evidence>
<feature type="domain" description="YCII-related" evidence="2">
    <location>
        <begin position="11"/>
        <end position="92"/>
    </location>
</feature>